<evidence type="ECO:0000313" key="3">
    <source>
        <dbReference type="Proteomes" id="UP000290191"/>
    </source>
</evidence>
<dbReference type="InterPro" id="IPR029044">
    <property type="entry name" value="Nucleotide-diphossugar_trans"/>
</dbReference>
<feature type="domain" description="Glycosyltransferase 2-like" evidence="1">
    <location>
        <begin position="8"/>
        <end position="175"/>
    </location>
</feature>
<dbReference type="Gene3D" id="3.90.550.10">
    <property type="entry name" value="Spore Coat Polysaccharide Biosynthesis Protein SpsA, Chain A"/>
    <property type="match status" value="1"/>
</dbReference>
<dbReference type="Proteomes" id="UP000290191">
    <property type="component" value="Unassembled WGS sequence"/>
</dbReference>
<accession>A0A4Q0Y1W0</accession>
<dbReference type="Pfam" id="PF00535">
    <property type="entry name" value="Glycos_transf_2"/>
    <property type="match status" value="1"/>
</dbReference>
<dbReference type="GO" id="GO:0016758">
    <property type="term" value="F:hexosyltransferase activity"/>
    <property type="evidence" value="ECO:0007669"/>
    <property type="project" value="UniProtKB-ARBA"/>
</dbReference>
<name>A0A4Q0Y1W0_9BACT</name>
<gene>
    <name evidence="2" type="ORF">CRV06_10625</name>
</gene>
<sequence length="334" mass="38736">MNEYKVAVCIPNYNMEETLENTILSALGQTYKNVEIYILDNCSTDNSMNIINNYSSKFKNIIVLKNEYHLSMAENWNKLLRSVKNCDFINILSADDILEKEYFEECISLYKKSNETLSYIYSDRYNIVNGKRIDIEFFRDETKLVDRDEAFLLNILGFHTAPCQLLINFKKLEEVGFLSTKFGPASDMHLTLKLNSLGPIGYIRKRLIGYNISSGMTSNNRMLKYMSVLFYDLKTNIIENNIPDSLKKFKNKLKLDVECFCSKYCIKSGFADYKNGGNLLNFKEVILLAGTYDKKIIDSDLFDYVIIKKETDIKMIESLVNKTFSHQSSIKNYI</sequence>
<dbReference type="CDD" id="cd00761">
    <property type="entry name" value="Glyco_tranf_GTA_type"/>
    <property type="match status" value="1"/>
</dbReference>
<dbReference type="PANTHER" id="PTHR22916">
    <property type="entry name" value="GLYCOSYLTRANSFERASE"/>
    <property type="match status" value="1"/>
</dbReference>
<evidence type="ECO:0000313" key="2">
    <source>
        <dbReference type="EMBL" id="RXJ62211.1"/>
    </source>
</evidence>
<dbReference type="InterPro" id="IPR001173">
    <property type="entry name" value="Glyco_trans_2-like"/>
</dbReference>
<dbReference type="EMBL" id="PDKO01000009">
    <property type="protein sequence ID" value="RXJ62211.1"/>
    <property type="molecule type" value="Genomic_DNA"/>
</dbReference>
<reference evidence="2 3" key="1">
    <citation type="submission" date="2017-10" db="EMBL/GenBank/DDBJ databases">
        <title>Genomics of the genus Arcobacter.</title>
        <authorList>
            <person name="Perez-Cataluna A."/>
            <person name="Figueras M.J."/>
        </authorList>
    </citation>
    <scope>NUCLEOTIDE SEQUENCE [LARGE SCALE GENOMIC DNA]</scope>
    <source>
        <strain evidence="2 3">DSM 24636</strain>
    </source>
</reference>
<dbReference type="RefSeq" id="WP_129082448.1">
    <property type="nucleotide sequence ID" value="NZ_CP041070.1"/>
</dbReference>
<proteinExistence type="predicted"/>
<comment type="caution">
    <text evidence="2">The sequence shown here is derived from an EMBL/GenBank/DDBJ whole genome shotgun (WGS) entry which is preliminary data.</text>
</comment>
<dbReference type="AlphaFoldDB" id="A0A4Q0Y1W0"/>
<evidence type="ECO:0000259" key="1">
    <source>
        <dbReference type="Pfam" id="PF00535"/>
    </source>
</evidence>
<dbReference type="SUPFAM" id="SSF53448">
    <property type="entry name" value="Nucleotide-diphospho-sugar transferases"/>
    <property type="match status" value="1"/>
</dbReference>
<dbReference type="OrthoDB" id="9786172at2"/>
<organism evidence="2 3">
    <name type="scientific">Halarcobacter anaerophilus</name>
    <dbReference type="NCBI Taxonomy" id="877500"/>
    <lineage>
        <taxon>Bacteria</taxon>
        <taxon>Pseudomonadati</taxon>
        <taxon>Campylobacterota</taxon>
        <taxon>Epsilonproteobacteria</taxon>
        <taxon>Campylobacterales</taxon>
        <taxon>Arcobacteraceae</taxon>
        <taxon>Halarcobacter</taxon>
    </lineage>
</organism>
<keyword evidence="3" id="KW-1185">Reference proteome</keyword>
<protein>
    <recommendedName>
        <fullName evidence="1">Glycosyltransferase 2-like domain-containing protein</fullName>
    </recommendedName>
</protein>
<dbReference type="PANTHER" id="PTHR22916:SF3">
    <property type="entry name" value="UDP-GLCNAC:BETAGAL BETA-1,3-N-ACETYLGLUCOSAMINYLTRANSFERASE-LIKE PROTEIN 1"/>
    <property type="match status" value="1"/>
</dbReference>